<dbReference type="EMBL" id="CAEZUO010000017">
    <property type="protein sequence ID" value="CAB4600694.1"/>
    <property type="molecule type" value="Genomic_DNA"/>
</dbReference>
<protein>
    <submittedName>
        <fullName evidence="1">Unannotated protein</fullName>
    </submittedName>
</protein>
<gene>
    <name evidence="1" type="ORF">UFOPK1827_00571</name>
    <name evidence="2" type="ORF">UFOPK2000_00225</name>
    <name evidence="3" type="ORF">UFOPK3708_01066</name>
</gene>
<evidence type="ECO:0000313" key="2">
    <source>
        <dbReference type="EMBL" id="CAB4623423.1"/>
    </source>
</evidence>
<dbReference type="EMBL" id="CAEZVK010000011">
    <property type="protein sequence ID" value="CAB4623423.1"/>
    <property type="molecule type" value="Genomic_DNA"/>
</dbReference>
<name>A0A6J6GNN5_9ZZZZ</name>
<dbReference type="AlphaFoldDB" id="A0A6J6GNN5"/>
<proteinExistence type="predicted"/>
<sequence>MLADYAYPAQDDEGSQAKCLTYDPFNRNAKFWPSPRLSAPVVVLQIR</sequence>
<reference evidence="1" key="1">
    <citation type="submission" date="2020-05" db="EMBL/GenBank/DDBJ databases">
        <authorList>
            <person name="Chiriac C."/>
            <person name="Salcher M."/>
            <person name="Ghai R."/>
            <person name="Kavagutti S V."/>
        </authorList>
    </citation>
    <scope>NUCLEOTIDE SEQUENCE</scope>
</reference>
<evidence type="ECO:0000313" key="3">
    <source>
        <dbReference type="EMBL" id="CAB4934772.1"/>
    </source>
</evidence>
<organism evidence="1">
    <name type="scientific">freshwater metagenome</name>
    <dbReference type="NCBI Taxonomy" id="449393"/>
    <lineage>
        <taxon>unclassified sequences</taxon>
        <taxon>metagenomes</taxon>
        <taxon>ecological metagenomes</taxon>
    </lineage>
</organism>
<dbReference type="EMBL" id="CAFBNA010000060">
    <property type="protein sequence ID" value="CAB4934772.1"/>
    <property type="molecule type" value="Genomic_DNA"/>
</dbReference>
<accession>A0A6J6GNN5</accession>
<evidence type="ECO:0000313" key="1">
    <source>
        <dbReference type="EMBL" id="CAB4600694.1"/>
    </source>
</evidence>